<name>A0A0B2VJ49_TOXCA</name>
<comment type="caution">
    <text evidence="4">The sequence shown here is derived from an EMBL/GenBank/DDBJ whole genome shotgun (WGS) entry which is preliminary data.</text>
</comment>
<dbReference type="InterPro" id="IPR003598">
    <property type="entry name" value="Ig_sub2"/>
</dbReference>
<dbReference type="InterPro" id="IPR013783">
    <property type="entry name" value="Ig-like_fold"/>
</dbReference>
<dbReference type="InterPro" id="IPR036116">
    <property type="entry name" value="FN3_sf"/>
</dbReference>
<evidence type="ECO:0000259" key="3">
    <source>
        <dbReference type="PROSITE" id="PS50835"/>
    </source>
</evidence>
<feature type="domain" description="Ig-like" evidence="3">
    <location>
        <begin position="106"/>
        <end position="181"/>
    </location>
</feature>
<feature type="domain" description="Ig-like" evidence="3">
    <location>
        <begin position="283"/>
        <end position="365"/>
    </location>
</feature>
<dbReference type="InterPro" id="IPR003599">
    <property type="entry name" value="Ig_sub"/>
</dbReference>
<keyword evidence="2" id="KW-1133">Transmembrane helix</keyword>
<protein>
    <submittedName>
        <fullName evidence="4">Protein turtle-like protein B</fullName>
    </submittedName>
</protein>
<sequence>MRIIWAKNGMPAILDCSVPIPNDGNFSLEWRKQRKLVFSAYGNASGHAAPEMQGRMARGSGLQLIIHSVQPDDESLYECSVAAFTPGAFSRPVYGDQLRLIVNSLPSIRKNRPTEEYRPEGSTFHVECEADGAPQPEISWIKDDKIISSNGTLHIDHLSASDQGKYECVAVNSEGRDSLLTFLHFTRAAIIDFAPTNKTVVENSSLFWHCSANGYPSNITYSWFYNDTPIRTAEVGLRAIIQGGDLGIRSVLRSDSGRYRCEATNGLSASASATAYLDVQYAPQASSSNSEIYLLGRGLNGSLECDFDANPSPLLVVWTHNGILLPNAQTSRLNLKEITDVDSGLYSCQAFNSVGSSRPFEMHVSVAMPPHFSPAPPPVVFANINSKLEVTCDGYGDPSPIQYWLRNQAKVESSLLQINSVSHDDHGLYECVLSNAVTTLTTQMLLYVQNTYPQVISDLGANCGAEKGHIEIRWKAGYDGGAEQHFNVFYRADKEEIWQSTGQTYLNAISIKDLHPFTLYHIVVESRNAHGAINSSTIAHTVCSELKAPTNLRLNNANSLEWDAVEGATAYRVQYRSSQNNVFSDMLDTTSTTVALRYSSPNTPEWMDVRVSSLRPPTAVSVPSHPFRFQIAKPNTELMLVVGVFGAIFTVLLLFALLWIVRRRPIKRATKSFQQATAYYEFRPIKRANNERRTRGVPSRNYCERTGRERVGEPKCSEGELPLLNDTSYGIRFANGSGMQSPEACSETGSVITDMLKDKYFGGKNTDSHLGLLDQLRIERLKSEFKQSLL</sequence>
<dbReference type="SMART" id="SM00409">
    <property type="entry name" value="IG"/>
    <property type="match status" value="5"/>
</dbReference>
<keyword evidence="2" id="KW-0472">Membrane</keyword>
<dbReference type="STRING" id="6265.A0A0B2VJ49"/>
<keyword evidence="2" id="KW-0812">Transmembrane</keyword>
<dbReference type="PANTHER" id="PTHR45080:SF34">
    <property type="entry name" value="MYOSIN LIGHT CHAIN KINASE, SMOOTH MUSCLE-LIKE"/>
    <property type="match status" value="1"/>
</dbReference>
<dbReference type="PROSITE" id="PS50835">
    <property type="entry name" value="IG_LIKE"/>
    <property type="match status" value="5"/>
</dbReference>
<dbReference type="Gene3D" id="2.60.40.10">
    <property type="entry name" value="Immunoglobulins"/>
    <property type="match status" value="6"/>
</dbReference>
<dbReference type="SUPFAM" id="SSF48726">
    <property type="entry name" value="Immunoglobulin"/>
    <property type="match status" value="5"/>
</dbReference>
<feature type="domain" description="Ig-like" evidence="3">
    <location>
        <begin position="188"/>
        <end position="274"/>
    </location>
</feature>
<dbReference type="Pfam" id="PF13927">
    <property type="entry name" value="Ig_3"/>
    <property type="match status" value="4"/>
</dbReference>
<dbReference type="CDD" id="cd00096">
    <property type="entry name" value="Ig"/>
    <property type="match status" value="2"/>
</dbReference>
<dbReference type="EMBL" id="JPKZ01001181">
    <property type="protein sequence ID" value="KHN83521.1"/>
    <property type="molecule type" value="Genomic_DNA"/>
</dbReference>
<dbReference type="AlphaFoldDB" id="A0A0B2VJ49"/>
<dbReference type="CDD" id="cd00063">
    <property type="entry name" value="FN3"/>
    <property type="match status" value="1"/>
</dbReference>
<gene>
    <name evidence="4" type="primary">IGSF9B</name>
    <name evidence="4" type="ORF">Tcan_15714</name>
</gene>
<dbReference type="PANTHER" id="PTHR45080">
    <property type="entry name" value="CONTACTIN 5"/>
    <property type="match status" value="1"/>
</dbReference>
<proteinExistence type="predicted"/>
<dbReference type="InterPro" id="IPR007110">
    <property type="entry name" value="Ig-like_dom"/>
</dbReference>
<reference evidence="4 5" key="1">
    <citation type="submission" date="2014-11" db="EMBL/GenBank/DDBJ databases">
        <title>Genetic blueprint of the zoonotic pathogen Toxocara canis.</title>
        <authorList>
            <person name="Zhu X.-Q."/>
            <person name="Korhonen P.K."/>
            <person name="Cai H."/>
            <person name="Young N.D."/>
            <person name="Nejsum P."/>
            <person name="von Samson-Himmelstjerna G."/>
            <person name="Boag P.R."/>
            <person name="Tan P."/>
            <person name="Li Q."/>
            <person name="Min J."/>
            <person name="Yang Y."/>
            <person name="Wang X."/>
            <person name="Fang X."/>
            <person name="Hall R.S."/>
            <person name="Hofmann A."/>
            <person name="Sternberg P.W."/>
            <person name="Jex A.R."/>
            <person name="Gasser R.B."/>
        </authorList>
    </citation>
    <scope>NUCLEOTIDE SEQUENCE [LARGE SCALE GENOMIC DNA]</scope>
    <source>
        <strain evidence="4">PN_DK_2014</strain>
    </source>
</reference>
<dbReference type="Pfam" id="PF07686">
    <property type="entry name" value="V-set"/>
    <property type="match status" value="1"/>
</dbReference>
<accession>A0A0B2VJ49</accession>
<keyword evidence="1" id="KW-0393">Immunoglobulin domain</keyword>
<evidence type="ECO:0000313" key="4">
    <source>
        <dbReference type="EMBL" id="KHN83521.1"/>
    </source>
</evidence>
<dbReference type="OrthoDB" id="6612025at2759"/>
<dbReference type="SMART" id="SM00408">
    <property type="entry name" value="IGc2"/>
    <property type="match status" value="4"/>
</dbReference>
<feature type="domain" description="Ig-like" evidence="3">
    <location>
        <begin position="1"/>
        <end position="90"/>
    </location>
</feature>
<organism evidence="4 5">
    <name type="scientific">Toxocara canis</name>
    <name type="common">Canine roundworm</name>
    <dbReference type="NCBI Taxonomy" id="6265"/>
    <lineage>
        <taxon>Eukaryota</taxon>
        <taxon>Metazoa</taxon>
        <taxon>Ecdysozoa</taxon>
        <taxon>Nematoda</taxon>
        <taxon>Chromadorea</taxon>
        <taxon>Rhabditida</taxon>
        <taxon>Spirurina</taxon>
        <taxon>Ascaridomorpha</taxon>
        <taxon>Ascaridoidea</taxon>
        <taxon>Toxocaridae</taxon>
        <taxon>Toxocara</taxon>
    </lineage>
</organism>
<evidence type="ECO:0000313" key="5">
    <source>
        <dbReference type="Proteomes" id="UP000031036"/>
    </source>
</evidence>
<feature type="domain" description="Ig-like" evidence="3">
    <location>
        <begin position="370"/>
        <end position="447"/>
    </location>
</feature>
<dbReference type="InterPro" id="IPR036179">
    <property type="entry name" value="Ig-like_dom_sf"/>
</dbReference>
<evidence type="ECO:0000256" key="2">
    <source>
        <dbReference type="SAM" id="Phobius"/>
    </source>
</evidence>
<feature type="transmembrane region" description="Helical" evidence="2">
    <location>
        <begin position="638"/>
        <end position="661"/>
    </location>
</feature>
<dbReference type="InterPro" id="IPR013106">
    <property type="entry name" value="Ig_V-set"/>
</dbReference>
<keyword evidence="5" id="KW-1185">Reference proteome</keyword>
<dbReference type="Proteomes" id="UP000031036">
    <property type="component" value="Unassembled WGS sequence"/>
</dbReference>
<dbReference type="OMA" id="FWHCHAN"/>
<dbReference type="InterPro" id="IPR050958">
    <property type="entry name" value="Cell_Adh-Cytoskel_Orgn"/>
</dbReference>
<dbReference type="InterPro" id="IPR003961">
    <property type="entry name" value="FN3_dom"/>
</dbReference>
<dbReference type="GO" id="GO:0007156">
    <property type="term" value="P:homophilic cell adhesion via plasma membrane adhesion molecules"/>
    <property type="evidence" value="ECO:0007669"/>
    <property type="project" value="TreeGrafter"/>
</dbReference>
<dbReference type="SUPFAM" id="SSF49265">
    <property type="entry name" value="Fibronectin type III"/>
    <property type="match status" value="1"/>
</dbReference>
<dbReference type="GO" id="GO:0005886">
    <property type="term" value="C:plasma membrane"/>
    <property type="evidence" value="ECO:0007669"/>
    <property type="project" value="TreeGrafter"/>
</dbReference>
<evidence type="ECO:0000256" key="1">
    <source>
        <dbReference type="ARBA" id="ARBA00023319"/>
    </source>
</evidence>